<dbReference type="GO" id="GO:0050660">
    <property type="term" value="F:flavin adenine dinucleotide binding"/>
    <property type="evidence" value="ECO:0007669"/>
    <property type="project" value="TreeGrafter"/>
</dbReference>
<evidence type="ECO:0000259" key="1">
    <source>
        <dbReference type="Pfam" id="PF07992"/>
    </source>
</evidence>
<name>A0A8H3E2X5_9AGAM</name>
<dbReference type="SUPFAM" id="SSF51905">
    <property type="entry name" value="FAD/NAD(P)-binding domain"/>
    <property type="match status" value="1"/>
</dbReference>
<gene>
    <name evidence="2" type="ORF">RDB_LOCUS62695</name>
</gene>
<accession>A0A8H3E2X5</accession>
<dbReference type="Proteomes" id="UP000663827">
    <property type="component" value="Unassembled WGS sequence"/>
</dbReference>
<dbReference type="OrthoDB" id="4142200at2759"/>
<dbReference type="InterPro" id="IPR036188">
    <property type="entry name" value="FAD/NAD-bd_sf"/>
</dbReference>
<evidence type="ECO:0000313" key="3">
    <source>
        <dbReference type="Proteomes" id="UP000663827"/>
    </source>
</evidence>
<dbReference type="Gene3D" id="3.50.50.100">
    <property type="match status" value="1"/>
</dbReference>
<proteinExistence type="predicted"/>
<dbReference type="InterPro" id="IPR023753">
    <property type="entry name" value="FAD/NAD-binding_dom"/>
</dbReference>
<dbReference type="PRINTS" id="PR00368">
    <property type="entry name" value="FADPNR"/>
</dbReference>
<evidence type="ECO:0000313" key="2">
    <source>
        <dbReference type="EMBL" id="CAE7129432.1"/>
    </source>
</evidence>
<sequence length="442" mass="48625">MRIFRALSFAMTTSTPFVSGTKTVLVMGGSYGGIGAARLLSKELPVGYRVVLLERNSHMNHLYVIPRFSVLGSHESKAFIPYDHIYGPTPGIHKTIHGTATKLERNRVIYTPASYSSEPTGNQTIEFDYLVYALGAKLPGPIDFWGAKNVYEEQVNFESEKARAGFSGTRNDSIEFLQRAQGRLKEVENVLVVGGGALGIQFATDLKDMYPTKQITLLHSRMQLLPKYPQKMHDEINNTMHKLNVDLVLGQRLDLKTTLPENAEYDENGRRVVKTESGKRICADLVLLCTGQSPNTALLRDLAPQAVDDNTRLDKVLKTLQVDLTDSKFVAQDGTTQIGTTMPHIYAVGDSADAFGAIKAGHTAFAQAELAAKNILASISNTGLTEYEPSPPAIKVSLGFRHRVMIMGPEQTMSVGDDGKDDLDAPSMWPFLGADYEKDRDL</sequence>
<dbReference type="AlphaFoldDB" id="A0A8H3E2X5"/>
<dbReference type="GO" id="GO:0005737">
    <property type="term" value="C:cytoplasm"/>
    <property type="evidence" value="ECO:0007669"/>
    <property type="project" value="TreeGrafter"/>
</dbReference>
<dbReference type="PANTHER" id="PTHR43735">
    <property type="entry name" value="APOPTOSIS-INDUCING FACTOR 1"/>
    <property type="match status" value="1"/>
</dbReference>
<dbReference type="PANTHER" id="PTHR43735:SF2">
    <property type="entry name" value="FE-REGULATED PROTEIN 8"/>
    <property type="match status" value="1"/>
</dbReference>
<organism evidence="2 3">
    <name type="scientific">Rhizoctonia solani</name>
    <dbReference type="NCBI Taxonomy" id="456999"/>
    <lineage>
        <taxon>Eukaryota</taxon>
        <taxon>Fungi</taxon>
        <taxon>Dikarya</taxon>
        <taxon>Basidiomycota</taxon>
        <taxon>Agaricomycotina</taxon>
        <taxon>Agaricomycetes</taxon>
        <taxon>Cantharellales</taxon>
        <taxon>Ceratobasidiaceae</taxon>
        <taxon>Rhizoctonia</taxon>
    </lineage>
</organism>
<feature type="domain" description="FAD/NAD(P)-binding" evidence="1">
    <location>
        <begin position="23"/>
        <end position="368"/>
    </location>
</feature>
<reference evidence="2" key="1">
    <citation type="submission" date="2021-01" db="EMBL/GenBank/DDBJ databases">
        <authorList>
            <person name="Kaushik A."/>
        </authorList>
    </citation>
    <scope>NUCLEOTIDE SEQUENCE</scope>
    <source>
        <strain evidence="2">AG5</strain>
    </source>
</reference>
<dbReference type="PRINTS" id="PR00411">
    <property type="entry name" value="PNDRDTASEI"/>
</dbReference>
<comment type="caution">
    <text evidence="2">The sequence shown here is derived from an EMBL/GenBank/DDBJ whole genome shotgun (WGS) entry which is preliminary data.</text>
</comment>
<dbReference type="EMBL" id="CAJNJQ010001261">
    <property type="protein sequence ID" value="CAE7129432.1"/>
    <property type="molecule type" value="Genomic_DNA"/>
</dbReference>
<dbReference type="Pfam" id="PF07992">
    <property type="entry name" value="Pyr_redox_2"/>
    <property type="match status" value="1"/>
</dbReference>
<dbReference type="GO" id="GO:0004174">
    <property type="term" value="F:electron-transferring-flavoprotein dehydrogenase activity"/>
    <property type="evidence" value="ECO:0007669"/>
    <property type="project" value="TreeGrafter"/>
</dbReference>
<protein>
    <recommendedName>
        <fullName evidence="1">FAD/NAD(P)-binding domain-containing protein</fullName>
    </recommendedName>
</protein>